<evidence type="ECO:0000259" key="7">
    <source>
        <dbReference type="Pfam" id="PF02384"/>
    </source>
</evidence>
<gene>
    <name evidence="8" type="ORF">H9808_07885</name>
</gene>
<reference evidence="8" key="2">
    <citation type="submission" date="2021-04" db="EMBL/GenBank/DDBJ databases">
        <authorList>
            <person name="Gilroy R."/>
        </authorList>
    </citation>
    <scope>NUCLEOTIDE SEQUENCE</scope>
    <source>
        <strain evidence="8">CHK169-4300</strain>
    </source>
</reference>
<dbReference type="GO" id="GO:0003677">
    <property type="term" value="F:DNA binding"/>
    <property type="evidence" value="ECO:0007669"/>
    <property type="project" value="InterPro"/>
</dbReference>
<keyword evidence="5" id="KW-0680">Restriction system</keyword>
<dbReference type="GO" id="GO:0009307">
    <property type="term" value="P:DNA restriction-modification system"/>
    <property type="evidence" value="ECO:0007669"/>
    <property type="project" value="UniProtKB-KW"/>
</dbReference>
<protein>
    <recommendedName>
        <fullName evidence="1">site-specific DNA-methyltransferase (adenine-specific)</fullName>
        <ecNumber evidence="1">2.1.1.72</ecNumber>
    </recommendedName>
</protein>
<accession>A0A9D2JYU6</accession>
<dbReference type="AlphaFoldDB" id="A0A9D2JYU6"/>
<dbReference type="GO" id="GO:0008170">
    <property type="term" value="F:N-methyltransferase activity"/>
    <property type="evidence" value="ECO:0007669"/>
    <property type="project" value="InterPro"/>
</dbReference>
<dbReference type="InterPro" id="IPR003356">
    <property type="entry name" value="DNA_methylase_A-5"/>
</dbReference>
<keyword evidence="3" id="KW-0808">Transferase</keyword>
<dbReference type="GO" id="GO:0032259">
    <property type="term" value="P:methylation"/>
    <property type="evidence" value="ECO:0007669"/>
    <property type="project" value="UniProtKB-KW"/>
</dbReference>
<evidence type="ECO:0000256" key="4">
    <source>
        <dbReference type="ARBA" id="ARBA00022691"/>
    </source>
</evidence>
<keyword evidence="2 8" id="KW-0489">Methyltransferase</keyword>
<dbReference type="EC" id="2.1.1.72" evidence="1"/>
<organism evidence="8 9">
    <name type="scientific">Candidatus Atopostipes pullistercoris</name>
    <dbReference type="NCBI Taxonomy" id="2838467"/>
    <lineage>
        <taxon>Bacteria</taxon>
        <taxon>Bacillati</taxon>
        <taxon>Bacillota</taxon>
        <taxon>Bacilli</taxon>
        <taxon>Lactobacillales</taxon>
        <taxon>Carnobacteriaceae</taxon>
        <taxon>Atopostipes</taxon>
    </lineage>
</organism>
<dbReference type="PANTHER" id="PTHR42933:SF3">
    <property type="entry name" value="TYPE I RESTRICTION ENZYME MJAVIII METHYLASE SUBUNIT"/>
    <property type="match status" value="1"/>
</dbReference>
<reference evidence="8" key="1">
    <citation type="journal article" date="2021" name="PeerJ">
        <title>Extensive microbial diversity within the chicken gut microbiome revealed by metagenomics and culture.</title>
        <authorList>
            <person name="Gilroy R."/>
            <person name="Ravi A."/>
            <person name="Getino M."/>
            <person name="Pursley I."/>
            <person name="Horton D.L."/>
            <person name="Alikhan N.F."/>
            <person name="Baker D."/>
            <person name="Gharbi K."/>
            <person name="Hall N."/>
            <person name="Watson M."/>
            <person name="Adriaenssens E.M."/>
            <person name="Foster-Nyarko E."/>
            <person name="Jarju S."/>
            <person name="Secka A."/>
            <person name="Antonio M."/>
            <person name="Oren A."/>
            <person name="Chaudhuri R.R."/>
            <person name="La Ragione R."/>
            <person name="Hildebrand F."/>
            <person name="Pallen M.J."/>
        </authorList>
    </citation>
    <scope>NUCLEOTIDE SEQUENCE</scope>
    <source>
        <strain evidence="8">CHK169-4300</strain>
    </source>
</reference>
<comment type="catalytic activity">
    <reaction evidence="6">
        <text>a 2'-deoxyadenosine in DNA + S-adenosyl-L-methionine = an N(6)-methyl-2'-deoxyadenosine in DNA + S-adenosyl-L-homocysteine + H(+)</text>
        <dbReference type="Rhea" id="RHEA:15197"/>
        <dbReference type="Rhea" id="RHEA-COMP:12418"/>
        <dbReference type="Rhea" id="RHEA-COMP:12419"/>
        <dbReference type="ChEBI" id="CHEBI:15378"/>
        <dbReference type="ChEBI" id="CHEBI:57856"/>
        <dbReference type="ChEBI" id="CHEBI:59789"/>
        <dbReference type="ChEBI" id="CHEBI:90615"/>
        <dbReference type="ChEBI" id="CHEBI:90616"/>
        <dbReference type="EC" id="2.1.1.72"/>
    </reaction>
</comment>
<dbReference type="InterPro" id="IPR029063">
    <property type="entry name" value="SAM-dependent_MTases_sf"/>
</dbReference>
<proteinExistence type="predicted"/>
<dbReference type="EMBL" id="DXAZ01000127">
    <property type="protein sequence ID" value="HIZ71662.1"/>
    <property type="molecule type" value="Genomic_DNA"/>
</dbReference>
<dbReference type="GO" id="GO:0009007">
    <property type="term" value="F:site-specific DNA-methyltransferase (adenine-specific) activity"/>
    <property type="evidence" value="ECO:0007669"/>
    <property type="project" value="UniProtKB-EC"/>
</dbReference>
<sequence length="230" mass="27424">MAFKYHEYWELLGVDQHSQFEAKLKELLFKPKEREVFYKRLLEVNYKVSEDTFKEYFELYSAERKTNQQDFTPESITKVITEIIAMNKPKESGYSAYDPAAGTGTLLIAQWDADRKQVSPFNYFPHEYFYVGEELSDTALIYLLHNMALRGMNAVIMHGNSIEREYKQVYFIQNSSNDYMKFSDINVMPRSKTLERVLDIRSWTGEPIEHIESYDVPWFEEFKETIRQYK</sequence>
<evidence type="ECO:0000256" key="1">
    <source>
        <dbReference type="ARBA" id="ARBA00011900"/>
    </source>
</evidence>
<dbReference type="PANTHER" id="PTHR42933">
    <property type="entry name" value="SLR6095 PROTEIN"/>
    <property type="match status" value="1"/>
</dbReference>
<evidence type="ECO:0000313" key="8">
    <source>
        <dbReference type="EMBL" id="HIZ71662.1"/>
    </source>
</evidence>
<dbReference type="Pfam" id="PF02384">
    <property type="entry name" value="N6_Mtase"/>
    <property type="match status" value="1"/>
</dbReference>
<keyword evidence="4" id="KW-0949">S-adenosyl-L-methionine</keyword>
<comment type="caution">
    <text evidence="8">The sequence shown here is derived from an EMBL/GenBank/DDBJ whole genome shotgun (WGS) entry which is preliminary data.</text>
</comment>
<evidence type="ECO:0000256" key="3">
    <source>
        <dbReference type="ARBA" id="ARBA00022679"/>
    </source>
</evidence>
<dbReference type="Gene3D" id="3.40.50.150">
    <property type="entry name" value="Vaccinia Virus protein VP39"/>
    <property type="match status" value="1"/>
</dbReference>
<dbReference type="Proteomes" id="UP000824106">
    <property type="component" value="Unassembled WGS sequence"/>
</dbReference>
<evidence type="ECO:0000256" key="5">
    <source>
        <dbReference type="ARBA" id="ARBA00022747"/>
    </source>
</evidence>
<evidence type="ECO:0000313" key="9">
    <source>
        <dbReference type="Proteomes" id="UP000824106"/>
    </source>
</evidence>
<evidence type="ECO:0000256" key="6">
    <source>
        <dbReference type="ARBA" id="ARBA00047942"/>
    </source>
</evidence>
<name>A0A9D2JYU6_9LACT</name>
<dbReference type="InterPro" id="IPR051537">
    <property type="entry name" value="DNA_Adenine_Mtase"/>
</dbReference>
<evidence type="ECO:0000256" key="2">
    <source>
        <dbReference type="ARBA" id="ARBA00022603"/>
    </source>
</evidence>
<feature type="domain" description="DNA methylase adenine-specific" evidence="7">
    <location>
        <begin position="61"/>
        <end position="168"/>
    </location>
</feature>
<dbReference type="SUPFAM" id="SSF53335">
    <property type="entry name" value="S-adenosyl-L-methionine-dependent methyltransferases"/>
    <property type="match status" value="1"/>
</dbReference>